<comment type="similarity">
    <text evidence="1">Belongs to the ABC transporter superfamily.</text>
</comment>
<dbReference type="GO" id="GO:0043190">
    <property type="term" value="C:ATP-binding cassette (ABC) transporter complex"/>
    <property type="evidence" value="ECO:0007669"/>
    <property type="project" value="TreeGrafter"/>
</dbReference>
<dbReference type="GO" id="GO:0005524">
    <property type="term" value="F:ATP binding"/>
    <property type="evidence" value="ECO:0007669"/>
    <property type="project" value="UniProtKB-KW"/>
</dbReference>
<dbReference type="AlphaFoldDB" id="A0A7W8BYP6"/>
<dbReference type="GO" id="GO:0016887">
    <property type="term" value="F:ATP hydrolysis activity"/>
    <property type="evidence" value="ECO:0007669"/>
    <property type="project" value="InterPro"/>
</dbReference>
<evidence type="ECO:0000256" key="1">
    <source>
        <dbReference type="ARBA" id="ARBA00005417"/>
    </source>
</evidence>
<keyword evidence="6" id="KW-0378">Hydrolase</keyword>
<dbReference type="InterPro" id="IPR050095">
    <property type="entry name" value="ECF_ABC_transporter_ATP-bd"/>
</dbReference>
<reference evidence="6 7" key="1">
    <citation type="submission" date="2020-08" db="EMBL/GenBank/DDBJ databases">
        <title>Genomic Encyclopedia of Type Strains, Phase IV (KMG-IV): sequencing the most valuable type-strain genomes for metagenomic binning, comparative biology and taxonomic classification.</title>
        <authorList>
            <person name="Goeker M."/>
        </authorList>
    </citation>
    <scope>NUCLEOTIDE SEQUENCE [LARGE SCALE GENOMIC DNA]</scope>
    <source>
        <strain evidence="6 7">DSM 11275</strain>
    </source>
</reference>
<dbReference type="PROSITE" id="PS00211">
    <property type="entry name" value="ABC_TRANSPORTER_1"/>
    <property type="match status" value="1"/>
</dbReference>
<dbReference type="InterPro" id="IPR027417">
    <property type="entry name" value="P-loop_NTPase"/>
</dbReference>
<sequence>MLELNNVSYTYPHGQGAGIKKMSLHVAPGELVLCTGRSGCGKSTLIRLLNGLAPHYYKGELEGQILVAGKCNRQRPLAEISQDVGTLFQNPEAQFFALTVEDEVAIALECRGLPEDVCTVAAREALAQVGMADAGGQSVLGLSEGQKQKVALAGLLAQNPRALVLDEPSANLDPESARELAVILQALKAKGMAVLVVDHRLAWLRDVADRVVVMDQGQMVAEGDFSLLEDDDLRRRHGLRAVEWADPRSELPRFAGKEAATGFAVANLSFAFKGENPLFQNMSAHFPSGQVSALVGHNGCGKTTLAKLAAGMIKSRDGEFVCGGEQLPQRGRARRVGLVLQNADHQLRMDSVRAELADALVGLPIAESTQRIEQTLSTYDLLPLAGRHPQSLSGGEKQRLSVAAAMIRKPDVVFLDEPTSGLDGKNMLRMADDLRRAAEAGATVIVITHDLEFMSEVCRWQVPLSDISA</sequence>
<accession>A0A7W8BYP6</accession>
<proteinExistence type="inferred from homology"/>
<dbReference type="CDD" id="cd03225">
    <property type="entry name" value="ABC_cobalt_CbiO_domain1"/>
    <property type="match status" value="1"/>
</dbReference>
<keyword evidence="3" id="KW-0547">Nucleotide-binding</keyword>
<dbReference type="GO" id="GO:0042626">
    <property type="term" value="F:ATPase-coupled transmembrane transporter activity"/>
    <property type="evidence" value="ECO:0007669"/>
    <property type="project" value="TreeGrafter"/>
</dbReference>
<dbReference type="EMBL" id="JACHGO010000001">
    <property type="protein sequence ID" value="MBB5142141.1"/>
    <property type="molecule type" value="Genomic_DNA"/>
</dbReference>
<evidence type="ECO:0000256" key="3">
    <source>
        <dbReference type="ARBA" id="ARBA00022741"/>
    </source>
</evidence>
<evidence type="ECO:0000313" key="6">
    <source>
        <dbReference type="EMBL" id="MBB5142141.1"/>
    </source>
</evidence>
<dbReference type="Pfam" id="PF00005">
    <property type="entry name" value="ABC_tran"/>
    <property type="match status" value="2"/>
</dbReference>
<evidence type="ECO:0000256" key="4">
    <source>
        <dbReference type="ARBA" id="ARBA00022840"/>
    </source>
</evidence>
<dbReference type="InterPro" id="IPR003593">
    <property type="entry name" value="AAA+_ATPase"/>
</dbReference>
<dbReference type="RefSeq" id="WP_183717383.1">
    <property type="nucleotide sequence ID" value="NZ_JACHGO010000001.1"/>
</dbReference>
<evidence type="ECO:0000259" key="5">
    <source>
        <dbReference type="PROSITE" id="PS50893"/>
    </source>
</evidence>
<dbReference type="PANTHER" id="PTHR43553:SF24">
    <property type="entry name" value="ENERGY-COUPLING FACTOR TRANSPORTER ATP-BINDING PROTEIN ECFA1"/>
    <property type="match status" value="1"/>
</dbReference>
<feature type="domain" description="ABC transporter" evidence="5">
    <location>
        <begin position="2"/>
        <end position="241"/>
    </location>
</feature>
<comment type="caution">
    <text evidence="6">The sequence shown here is derived from an EMBL/GenBank/DDBJ whole genome shotgun (WGS) entry which is preliminary data.</text>
</comment>
<gene>
    <name evidence="6" type="ORF">HNQ38_000204</name>
</gene>
<dbReference type="SUPFAM" id="SSF52540">
    <property type="entry name" value="P-loop containing nucleoside triphosphate hydrolases"/>
    <property type="match status" value="2"/>
</dbReference>
<dbReference type="PROSITE" id="PS50893">
    <property type="entry name" value="ABC_TRANSPORTER_2"/>
    <property type="match status" value="2"/>
</dbReference>
<evidence type="ECO:0000313" key="7">
    <source>
        <dbReference type="Proteomes" id="UP000539075"/>
    </source>
</evidence>
<dbReference type="PANTHER" id="PTHR43553">
    <property type="entry name" value="HEAVY METAL TRANSPORTER"/>
    <property type="match status" value="1"/>
</dbReference>
<dbReference type="Gene3D" id="3.40.50.300">
    <property type="entry name" value="P-loop containing nucleotide triphosphate hydrolases"/>
    <property type="match status" value="2"/>
</dbReference>
<evidence type="ECO:0000256" key="2">
    <source>
        <dbReference type="ARBA" id="ARBA00022448"/>
    </source>
</evidence>
<protein>
    <submittedName>
        <fullName evidence="6">Energy-coupling factor transport system ATP-binding protein</fullName>
        <ecNumber evidence="6">3.6.3.-</ecNumber>
    </submittedName>
</protein>
<keyword evidence="2" id="KW-0813">Transport</keyword>
<dbReference type="EC" id="3.6.3.-" evidence="6"/>
<keyword evidence="7" id="KW-1185">Reference proteome</keyword>
<dbReference type="InterPro" id="IPR017871">
    <property type="entry name" value="ABC_transporter-like_CS"/>
</dbReference>
<dbReference type="SMART" id="SM00382">
    <property type="entry name" value="AAA"/>
    <property type="match status" value="2"/>
</dbReference>
<dbReference type="InterPro" id="IPR015856">
    <property type="entry name" value="ABC_transpr_CbiO/EcfA_su"/>
</dbReference>
<feature type="domain" description="ABC transporter" evidence="5">
    <location>
        <begin position="263"/>
        <end position="465"/>
    </location>
</feature>
<dbReference type="InterPro" id="IPR003439">
    <property type="entry name" value="ABC_transporter-like_ATP-bd"/>
</dbReference>
<organism evidence="6 7">
    <name type="scientific">Desulfovibrio intestinalis</name>
    <dbReference type="NCBI Taxonomy" id="58621"/>
    <lineage>
        <taxon>Bacteria</taxon>
        <taxon>Pseudomonadati</taxon>
        <taxon>Thermodesulfobacteriota</taxon>
        <taxon>Desulfovibrionia</taxon>
        <taxon>Desulfovibrionales</taxon>
        <taxon>Desulfovibrionaceae</taxon>
        <taxon>Desulfovibrio</taxon>
    </lineage>
</organism>
<dbReference type="Proteomes" id="UP000539075">
    <property type="component" value="Unassembled WGS sequence"/>
</dbReference>
<name>A0A7W8BYP6_9BACT</name>
<keyword evidence="4 6" id="KW-0067">ATP-binding</keyword>